<accession>A0A840TRG3</accession>
<comment type="similarity">
    <text evidence="1 5">Belongs to the peptidase S8 family.</text>
</comment>
<dbReference type="Proteomes" id="UP000557307">
    <property type="component" value="Unassembled WGS sequence"/>
</dbReference>
<reference evidence="9 10" key="1">
    <citation type="submission" date="2020-08" db="EMBL/GenBank/DDBJ databases">
        <title>Genomic Encyclopedia of Type Strains, Phase IV (KMG-IV): sequencing the most valuable type-strain genomes for metagenomic binning, comparative biology and taxonomic classification.</title>
        <authorList>
            <person name="Goeker M."/>
        </authorList>
    </citation>
    <scope>NUCLEOTIDE SEQUENCE [LARGE SCALE GENOMIC DNA]</scope>
    <source>
        <strain evidence="9 10">DSM 105074</strain>
    </source>
</reference>
<feature type="chain" id="PRO_5032821045" evidence="6">
    <location>
        <begin position="27"/>
        <end position="560"/>
    </location>
</feature>
<dbReference type="InterPro" id="IPR015500">
    <property type="entry name" value="Peptidase_S8_subtilisin-rel"/>
</dbReference>
<dbReference type="PROSITE" id="PS00138">
    <property type="entry name" value="SUBTILASE_SER"/>
    <property type="match status" value="1"/>
</dbReference>
<feature type="active site" description="Charge relay system" evidence="5">
    <location>
        <position position="225"/>
    </location>
</feature>
<keyword evidence="4 5" id="KW-0720">Serine protease</keyword>
<dbReference type="PANTHER" id="PTHR43806">
    <property type="entry name" value="PEPTIDASE S8"/>
    <property type="match status" value="1"/>
</dbReference>
<feature type="active site" description="Charge relay system" evidence="5">
    <location>
        <position position="409"/>
    </location>
</feature>
<dbReference type="InterPro" id="IPR023828">
    <property type="entry name" value="Peptidase_S8_Ser-AS"/>
</dbReference>
<feature type="domain" description="Secretion system C-terminal sorting" evidence="8">
    <location>
        <begin position="485"/>
        <end position="556"/>
    </location>
</feature>
<dbReference type="PANTHER" id="PTHR43806:SF67">
    <property type="entry name" value="EGF-LIKE DOMAIN-CONTAINING PROTEIN"/>
    <property type="match status" value="1"/>
</dbReference>
<dbReference type="GO" id="GO:0004252">
    <property type="term" value="F:serine-type endopeptidase activity"/>
    <property type="evidence" value="ECO:0007669"/>
    <property type="project" value="UniProtKB-UniRule"/>
</dbReference>
<evidence type="ECO:0000259" key="8">
    <source>
        <dbReference type="Pfam" id="PF18962"/>
    </source>
</evidence>
<gene>
    <name evidence="9" type="ORF">HNQ92_005078</name>
</gene>
<dbReference type="Gene3D" id="3.40.50.200">
    <property type="entry name" value="Peptidase S8/S53 domain"/>
    <property type="match status" value="1"/>
</dbReference>
<feature type="domain" description="Peptidase S8/S53" evidence="7">
    <location>
        <begin position="176"/>
        <end position="455"/>
    </location>
</feature>
<keyword evidence="10" id="KW-1185">Reference proteome</keyword>
<evidence type="ECO:0000313" key="10">
    <source>
        <dbReference type="Proteomes" id="UP000557307"/>
    </source>
</evidence>
<evidence type="ECO:0000256" key="4">
    <source>
        <dbReference type="ARBA" id="ARBA00022825"/>
    </source>
</evidence>
<dbReference type="InterPro" id="IPR017317">
    <property type="entry name" value="Pept_S8_subtilisin_bacteroid-2"/>
</dbReference>
<feature type="signal peptide" evidence="6">
    <location>
        <begin position="1"/>
        <end position="26"/>
    </location>
</feature>
<dbReference type="RefSeq" id="WP_184178506.1">
    <property type="nucleotide sequence ID" value="NZ_JACHGF010000012.1"/>
</dbReference>
<evidence type="ECO:0000256" key="6">
    <source>
        <dbReference type="SAM" id="SignalP"/>
    </source>
</evidence>
<protein>
    <submittedName>
        <fullName evidence="9">Subtilisin family serine protease</fullName>
    </submittedName>
</protein>
<dbReference type="GO" id="GO:0006508">
    <property type="term" value="P:proteolysis"/>
    <property type="evidence" value="ECO:0007669"/>
    <property type="project" value="UniProtKB-KW"/>
</dbReference>
<evidence type="ECO:0000313" key="9">
    <source>
        <dbReference type="EMBL" id="MBB5286916.1"/>
    </source>
</evidence>
<dbReference type="AlphaFoldDB" id="A0A840TRG3"/>
<dbReference type="InterPro" id="IPR026444">
    <property type="entry name" value="Secre_tail"/>
</dbReference>
<dbReference type="EMBL" id="JACHGF010000012">
    <property type="protein sequence ID" value="MBB5286916.1"/>
    <property type="molecule type" value="Genomic_DNA"/>
</dbReference>
<evidence type="ECO:0000256" key="5">
    <source>
        <dbReference type="PROSITE-ProRule" id="PRU01240"/>
    </source>
</evidence>
<proteinExistence type="inferred from homology"/>
<dbReference type="InterPro" id="IPR036852">
    <property type="entry name" value="Peptidase_S8/S53_dom_sf"/>
</dbReference>
<keyword evidence="2 5" id="KW-0645">Protease</keyword>
<evidence type="ECO:0000259" key="7">
    <source>
        <dbReference type="Pfam" id="PF00082"/>
    </source>
</evidence>
<dbReference type="PIRSF" id="PIRSF037903">
    <property type="entry name" value="Subtilisin_rel_GFO_2223"/>
    <property type="match status" value="1"/>
</dbReference>
<dbReference type="PRINTS" id="PR00723">
    <property type="entry name" value="SUBTILISIN"/>
</dbReference>
<dbReference type="PROSITE" id="PS51892">
    <property type="entry name" value="SUBTILASE"/>
    <property type="match status" value="1"/>
</dbReference>
<keyword evidence="6" id="KW-0732">Signal</keyword>
<dbReference type="SUPFAM" id="SSF52743">
    <property type="entry name" value="Subtilisin-like"/>
    <property type="match status" value="1"/>
</dbReference>
<name>A0A840TRG3_9BACT</name>
<dbReference type="Pfam" id="PF18962">
    <property type="entry name" value="Por_Secre_tail"/>
    <property type="match status" value="1"/>
</dbReference>
<keyword evidence="3 5" id="KW-0378">Hydrolase</keyword>
<evidence type="ECO:0000256" key="1">
    <source>
        <dbReference type="ARBA" id="ARBA00011073"/>
    </source>
</evidence>
<evidence type="ECO:0000256" key="2">
    <source>
        <dbReference type="ARBA" id="ARBA00022670"/>
    </source>
</evidence>
<feature type="active site" description="Charge relay system" evidence="5">
    <location>
        <position position="185"/>
    </location>
</feature>
<sequence length="560" mass="60701">MKRTIYYGILPLLLLLVLAQSTPAQVAPRYLVRLADKANSPYSIQNPTAFLSERALARRQRQNIAVTESDLPVNPAYLQALRQTGAKVLYSSRWFNAALVEATDAQLAAIRNLPFYRSIEHGLPLANLNAQPTRGLARLGAVSQKLGTLETIDHGQMRNQLALLGVPAFQETGYRGQGMLIAVFDAGFLRANQVGYLRHLYNDQKVLDTHDYIGRDGDVYNDHNHGLNVLSTIAANQPGSLVGAAFEASFALYRTENEYSESPYEEVTWLLAAERADSLGADIINTSLGYNVFEGEFDTPAYNYTYANMDGQTTIVSRAARWAARKGILVVCSAGNEGNDAWRYITAPADVDSVVSVGATYLDRSIAPFSSIGPTANGLLKPDVAAVGAGVVVGNQVGQGGISTSNGTSFSAPQIAGMAAILWQAYPFLTAQQVRDVLRKSGHQASRPDNFLGYGVPNLATAQQIIQAEYGPLGQPSNSTIPTLLYPNPTTDELLLSLGSFFPGERVEFRILHPSGTLVSTSLQTIGPTVVIPVRYLSAGLYLLRFTTTQGTYTLRFIKQ</sequence>
<organism evidence="9 10">
    <name type="scientific">Rhabdobacter roseus</name>
    <dbReference type="NCBI Taxonomy" id="1655419"/>
    <lineage>
        <taxon>Bacteria</taxon>
        <taxon>Pseudomonadati</taxon>
        <taxon>Bacteroidota</taxon>
        <taxon>Cytophagia</taxon>
        <taxon>Cytophagales</taxon>
        <taxon>Cytophagaceae</taxon>
        <taxon>Rhabdobacter</taxon>
    </lineage>
</organism>
<dbReference type="NCBIfam" id="TIGR04183">
    <property type="entry name" value="Por_Secre_tail"/>
    <property type="match status" value="1"/>
</dbReference>
<evidence type="ECO:0000256" key="3">
    <source>
        <dbReference type="ARBA" id="ARBA00022801"/>
    </source>
</evidence>
<dbReference type="InterPro" id="IPR050131">
    <property type="entry name" value="Peptidase_S8_subtilisin-like"/>
</dbReference>
<dbReference type="Pfam" id="PF00082">
    <property type="entry name" value="Peptidase_S8"/>
    <property type="match status" value="1"/>
</dbReference>
<comment type="caution">
    <text evidence="9">The sequence shown here is derived from an EMBL/GenBank/DDBJ whole genome shotgun (WGS) entry which is preliminary data.</text>
</comment>
<dbReference type="InterPro" id="IPR000209">
    <property type="entry name" value="Peptidase_S8/S53_dom"/>
</dbReference>